<evidence type="ECO:0000313" key="8">
    <source>
        <dbReference type="Proteomes" id="UP001163105"/>
    </source>
</evidence>
<proteinExistence type="predicted"/>
<dbReference type="AlphaFoldDB" id="A0AB34FH46"/>
<dbReference type="Pfam" id="PF13445">
    <property type="entry name" value="zf-RING_UBOX"/>
    <property type="match status" value="1"/>
</dbReference>
<organism evidence="7 8">
    <name type="scientific">Purpureocillium lavendulum</name>
    <dbReference type="NCBI Taxonomy" id="1247861"/>
    <lineage>
        <taxon>Eukaryota</taxon>
        <taxon>Fungi</taxon>
        <taxon>Dikarya</taxon>
        <taxon>Ascomycota</taxon>
        <taxon>Pezizomycotina</taxon>
        <taxon>Sordariomycetes</taxon>
        <taxon>Hypocreomycetidae</taxon>
        <taxon>Hypocreales</taxon>
        <taxon>Ophiocordycipitaceae</taxon>
        <taxon>Purpureocillium</taxon>
    </lineage>
</organism>
<sequence length="396" mass="44825">MDTLRDVPRYLVYKAKQAVRLKRVKHDAPKLLKRKSPHPDGPWEPNPNSLSLHPLRNRIESDSTISTTQAAAGPAPRESPGEPSQKDTTKSTTQPVNGEGGEDDVSRNEERGDTVNGNDDEMNSGDQAPHDEKGKGKAKAEPVKKQRQAAVPAPQIAVRPTITDGRQDSAANQPAPSPRPEQAPRTVRFEDPPPVVSQLQKRRKDPTQTTQVQDHKACYVCGEVFGETKKRGVQWPKEVYAYLRCGHVFGHECLYRWLTGPVPPRCPKCRVSMIHSCEHLTVPTRKPPATESLPVCTDPTAVVMPFDYEFCRTHEGRTLRHAVDEASWRMDWAEIKRRDETGARAKVGRALVCRYRTMILNWRDKRFTKKQRKWWAAQWVNFAKGPPQYKARARTS</sequence>
<protein>
    <submittedName>
        <fullName evidence="7">TBP-associated factor IIF</fullName>
    </submittedName>
</protein>
<evidence type="ECO:0000256" key="3">
    <source>
        <dbReference type="ARBA" id="ARBA00022833"/>
    </source>
</evidence>
<name>A0AB34FH46_9HYPO</name>
<feature type="region of interest" description="Disordered" evidence="5">
    <location>
        <begin position="24"/>
        <end position="210"/>
    </location>
</feature>
<dbReference type="Proteomes" id="UP001163105">
    <property type="component" value="Unassembled WGS sequence"/>
</dbReference>
<feature type="domain" description="RING-type" evidence="6">
    <location>
        <begin position="218"/>
        <end position="270"/>
    </location>
</feature>
<gene>
    <name evidence="7" type="ORF">O9K51_08889</name>
</gene>
<keyword evidence="1" id="KW-0479">Metal-binding</keyword>
<keyword evidence="2 4" id="KW-0863">Zinc-finger</keyword>
<dbReference type="GO" id="GO:0008270">
    <property type="term" value="F:zinc ion binding"/>
    <property type="evidence" value="ECO:0007669"/>
    <property type="project" value="UniProtKB-KW"/>
</dbReference>
<keyword evidence="8" id="KW-1185">Reference proteome</keyword>
<feature type="compositionally biased region" description="Basic and acidic residues" evidence="5">
    <location>
        <begin position="128"/>
        <end position="144"/>
    </location>
</feature>
<dbReference type="Gene3D" id="3.30.40.10">
    <property type="entry name" value="Zinc/RING finger domain, C3HC4 (zinc finger)"/>
    <property type="match status" value="1"/>
</dbReference>
<dbReference type="InterPro" id="IPR013083">
    <property type="entry name" value="Znf_RING/FYVE/PHD"/>
</dbReference>
<evidence type="ECO:0000313" key="7">
    <source>
        <dbReference type="EMBL" id="KAJ6438297.1"/>
    </source>
</evidence>
<feature type="compositionally biased region" description="Basic and acidic residues" evidence="5">
    <location>
        <begin position="104"/>
        <end position="113"/>
    </location>
</feature>
<dbReference type="InterPro" id="IPR027370">
    <property type="entry name" value="Znf-RING_euk"/>
</dbReference>
<comment type="caution">
    <text evidence="7">The sequence shown here is derived from an EMBL/GenBank/DDBJ whole genome shotgun (WGS) entry which is preliminary data.</text>
</comment>
<feature type="compositionally biased region" description="Basic residues" evidence="5">
    <location>
        <begin position="24"/>
        <end position="36"/>
    </location>
</feature>
<dbReference type="PROSITE" id="PS50089">
    <property type="entry name" value="ZF_RING_2"/>
    <property type="match status" value="1"/>
</dbReference>
<dbReference type="EMBL" id="JAQHRD010000008">
    <property type="protein sequence ID" value="KAJ6438297.1"/>
    <property type="molecule type" value="Genomic_DNA"/>
</dbReference>
<dbReference type="SUPFAM" id="SSF57850">
    <property type="entry name" value="RING/U-box"/>
    <property type="match status" value="1"/>
</dbReference>
<evidence type="ECO:0000256" key="5">
    <source>
        <dbReference type="SAM" id="MobiDB-lite"/>
    </source>
</evidence>
<keyword evidence="3" id="KW-0862">Zinc</keyword>
<dbReference type="InterPro" id="IPR001841">
    <property type="entry name" value="Znf_RING"/>
</dbReference>
<evidence type="ECO:0000259" key="6">
    <source>
        <dbReference type="PROSITE" id="PS50089"/>
    </source>
</evidence>
<evidence type="ECO:0000256" key="2">
    <source>
        <dbReference type="ARBA" id="ARBA00022771"/>
    </source>
</evidence>
<accession>A0AB34FH46</accession>
<reference evidence="7" key="1">
    <citation type="submission" date="2023-01" db="EMBL/GenBank/DDBJ databases">
        <title>The growth and conidiation of Purpureocillium lavendulum are regulated by nitrogen source and histone H3K14 acetylation.</title>
        <authorList>
            <person name="Tang P."/>
            <person name="Han J."/>
            <person name="Zhang C."/>
            <person name="Tang P."/>
            <person name="Qi F."/>
            <person name="Zhang K."/>
            <person name="Liang L."/>
        </authorList>
    </citation>
    <scope>NUCLEOTIDE SEQUENCE</scope>
    <source>
        <strain evidence="7">YMF1.00683</strain>
    </source>
</reference>
<evidence type="ECO:0000256" key="4">
    <source>
        <dbReference type="PROSITE-ProRule" id="PRU00175"/>
    </source>
</evidence>
<evidence type="ECO:0000256" key="1">
    <source>
        <dbReference type="ARBA" id="ARBA00022723"/>
    </source>
</evidence>